<feature type="transmembrane region" description="Helical" evidence="6">
    <location>
        <begin position="291"/>
        <end position="319"/>
    </location>
</feature>
<dbReference type="InterPro" id="IPR037272">
    <property type="entry name" value="SNS_sf"/>
</dbReference>
<name>A0A347VMX2_9HELI</name>
<evidence type="ECO:0000313" key="9">
    <source>
        <dbReference type="Proteomes" id="UP000029714"/>
    </source>
</evidence>
<organism evidence="8 9">
    <name type="scientific">Helicobacter saguini</name>
    <dbReference type="NCBI Taxonomy" id="1548018"/>
    <lineage>
        <taxon>Bacteria</taxon>
        <taxon>Pseudomonadati</taxon>
        <taxon>Campylobacterota</taxon>
        <taxon>Epsilonproteobacteria</taxon>
        <taxon>Campylobacterales</taxon>
        <taxon>Helicobacteraceae</taxon>
        <taxon>Helicobacter</taxon>
    </lineage>
</organism>
<evidence type="ECO:0000256" key="3">
    <source>
        <dbReference type="ARBA" id="ARBA00022692"/>
    </source>
</evidence>
<accession>A0A347VMX2</accession>
<reference evidence="8 9" key="1">
    <citation type="journal article" date="2014" name="Genome Announc.">
        <title>Draft genome sequences of eight enterohepatic helicobacter species isolated from both laboratory and wild rodents.</title>
        <authorList>
            <person name="Sheh A."/>
            <person name="Shen Z."/>
            <person name="Fox J.G."/>
        </authorList>
    </citation>
    <scope>NUCLEOTIDE SEQUENCE [LARGE SCALE GENOMIC DNA]</scope>
    <source>
        <strain evidence="8 9">MIT 97-6194</strain>
    </source>
</reference>
<keyword evidence="3 6" id="KW-0812">Transmembrane</keyword>
<dbReference type="PRINTS" id="PR00176">
    <property type="entry name" value="NANEUSMPORT"/>
</dbReference>
<dbReference type="PANTHER" id="PTHR42948">
    <property type="entry name" value="TRANSPORTER"/>
    <property type="match status" value="1"/>
</dbReference>
<proteinExistence type="predicted"/>
<dbReference type="PROSITE" id="PS50267">
    <property type="entry name" value="NA_NEUROTRAN_SYMP_3"/>
    <property type="match status" value="1"/>
</dbReference>
<feature type="transmembrane region" description="Helical" evidence="6">
    <location>
        <begin position="171"/>
        <end position="193"/>
    </location>
</feature>
<keyword evidence="5 6" id="KW-0472">Membrane</keyword>
<feature type="transmembrane region" description="Helical" evidence="6">
    <location>
        <begin position="423"/>
        <end position="445"/>
    </location>
</feature>
<keyword evidence="4 6" id="KW-1133">Transmembrane helix</keyword>
<gene>
    <name evidence="7" type="ORF">DCO61_06680</name>
    <name evidence="8" type="ORF">LS64_001365</name>
</gene>
<evidence type="ECO:0000256" key="1">
    <source>
        <dbReference type="ARBA" id="ARBA00004141"/>
    </source>
</evidence>
<dbReference type="SUPFAM" id="SSF161070">
    <property type="entry name" value="SNF-like"/>
    <property type="match status" value="1"/>
</dbReference>
<reference evidence="7 10" key="4">
    <citation type="submission" date="2019-12" db="EMBL/GenBank/DDBJ databases">
        <title>Multi-Generational Helicobacter saguini Isolates.</title>
        <authorList>
            <person name="Mannion A."/>
            <person name="Shen Z."/>
            <person name="Fox J.G."/>
        </authorList>
    </citation>
    <scope>NUCLEOTIDE SEQUENCE [LARGE SCALE GENOMIC DNA]</scope>
    <source>
        <strain evidence="7">16-048</strain>
        <strain evidence="10">16-048 (F4)</strain>
    </source>
</reference>
<dbReference type="Proteomes" id="UP000029714">
    <property type="component" value="Unassembled WGS sequence"/>
</dbReference>
<reference evidence="8 9" key="2">
    <citation type="journal article" date="2016" name="Infect. Immun.">
        <title>Helicobacter saguini, a Novel Helicobacter Isolated from Cotton-Top Tamarins with Ulcerative Colitis, Has Proinflammatory Properties and Induces Typhlocolitis and Dysplasia in Gnotobiotic IL-10-/- Mice.</title>
        <authorList>
            <person name="Shen Z."/>
            <person name="Mannion A."/>
            <person name="Whary M.T."/>
            <person name="Muthupalani S."/>
            <person name="Sheh A."/>
            <person name="Feng Y."/>
            <person name="Gong G."/>
            <person name="Vandamme P."/>
            <person name="Holcombe H.R."/>
            <person name="Paster B.J."/>
            <person name="Fox J.G."/>
        </authorList>
    </citation>
    <scope>NUCLEOTIDE SEQUENCE [LARGE SCALE GENOMIC DNA]</scope>
    <source>
        <strain evidence="8 9">MIT 97-6194</strain>
    </source>
</reference>
<feature type="transmembrane region" description="Helical" evidence="6">
    <location>
        <begin position="86"/>
        <end position="113"/>
    </location>
</feature>
<feature type="transmembrane region" description="Helical" evidence="6">
    <location>
        <begin position="140"/>
        <end position="159"/>
    </location>
</feature>
<dbReference type="GO" id="GO:0016020">
    <property type="term" value="C:membrane"/>
    <property type="evidence" value="ECO:0007669"/>
    <property type="project" value="UniProtKB-SubCell"/>
</dbReference>
<evidence type="ECO:0000256" key="2">
    <source>
        <dbReference type="ARBA" id="ARBA00022448"/>
    </source>
</evidence>
<dbReference type="OrthoDB" id="9762833at2"/>
<evidence type="ECO:0000313" key="8">
    <source>
        <dbReference type="EMBL" id="TLD95537.1"/>
    </source>
</evidence>
<dbReference type="STRING" id="1548018.LS64_04640"/>
<dbReference type="RefSeq" id="WP_034571151.1">
    <property type="nucleotide sequence ID" value="NZ_JRMP02000002.1"/>
</dbReference>
<evidence type="ECO:0000313" key="7">
    <source>
        <dbReference type="EMBL" id="MWV69687.1"/>
    </source>
</evidence>
<keyword evidence="9" id="KW-1185">Reference proteome</keyword>
<comment type="caution">
    <text evidence="8">The sequence shown here is derived from an EMBL/GenBank/DDBJ whole genome shotgun (WGS) entry which is preliminary data.</text>
</comment>
<dbReference type="NCBIfam" id="NF037979">
    <property type="entry name" value="Na_transp"/>
    <property type="match status" value="1"/>
</dbReference>
<sequence>MKSDFGKLGFILAALGSSIGLGHIWRFPTAAGTSGGSAFVLLYLAIALTIGIAMLIAEMLIGQHGRKNVPDCFKEISQNKKTKWRYMGVILITGPVTLTFYCAVLGWVLYYIFSVSFSLPHDMVESRAIFESFSETNAYLLYQIACFGVILFATAYFVVHGISGIERLNFVLMPLLFFIFFGLLIYAMTLPSFAKSVDFMFKPDFSKLDSNVITDAMGQVFFSLSLGAGSILTYSSHISKRQNLLSSCLFIVLSGILISLIAGLMIFTFVFEYNGNVADGVGLIFITLPVMFGKMGAFGCILCVFFMVGLLFAGISSTVSLLEPCVKYLHDRTKKSRAKITYSVTFGIFLVGIIVILSMNESVRDYLSLFGKSLFELSILLSANILLTWGSFFGSIFIGYFVPRATLRSWTASYFKSDFIFNMWYYCLRILAPLMILIIFANKIYDILK</sequence>
<feature type="transmembrane region" description="Helical" evidence="6">
    <location>
        <begin position="244"/>
        <end position="271"/>
    </location>
</feature>
<comment type="subcellular location">
    <subcellularLocation>
        <location evidence="1">Membrane</location>
        <topology evidence="1">Multi-pass membrane protein</topology>
    </subcellularLocation>
</comment>
<protein>
    <submittedName>
        <fullName evidence="8">Sodium-dependent transporter</fullName>
    </submittedName>
</protein>
<dbReference type="PANTHER" id="PTHR42948:SF1">
    <property type="entry name" value="TRANSPORTER"/>
    <property type="match status" value="1"/>
</dbReference>
<dbReference type="InterPro" id="IPR047218">
    <property type="entry name" value="YocR/YhdH-like"/>
</dbReference>
<dbReference type="CDD" id="cd10336">
    <property type="entry name" value="SLC6sbd_Tyt1-Like"/>
    <property type="match status" value="1"/>
</dbReference>
<dbReference type="InterPro" id="IPR000175">
    <property type="entry name" value="Na/ntran_symport"/>
</dbReference>
<feature type="transmembrane region" description="Helical" evidence="6">
    <location>
        <begin position="38"/>
        <end position="57"/>
    </location>
</feature>
<evidence type="ECO:0000313" key="10">
    <source>
        <dbReference type="Proteomes" id="UP000477070"/>
    </source>
</evidence>
<feature type="transmembrane region" description="Helical" evidence="6">
    <location>
        <begin position="340"/>
        <end position="359"/>
    </location>
</feature>
<dbReference type="Pfam" id="PF00209">
    <property type="entry name" value="SNF"/>
    <property type="match status" value="2"/>
</dbReference>
<dbReference type="AlphaFoldDB" id="A0A347VMX2"/>
<evidence type="ECO:0000256" key="5">
    <source>
        <dbReference type="ARBA" id="ARBA00023136"/>
    </source>
</evidence>
<feature type="transmembrane region" description="Helical" evidence="6">
    <location>
        <begin position="379"/>
        <end position="402"/>
    </location>
</feature>
<dbReference type="EMBL" id="QBIU01000001">
    <property type="protein sequence ID" value="MWV69687.1"/>
    <property type="molecule type" value="Genomic_DNA"/>
</dbReference>
<feature type="transmembrane region" description="Helical" evidence="6">
    <location>
        <begin position="213"/>
        <end position="232"/>
    </location>
</feature>
<reference evidence="8" key="3">
    <citation type="submission" date="2018-04" db="EMBL/GenBank/DDBJ databases">
        <authorList>
            <person name="Sheh A."/>
            <person name="Shen Z."/>
            <person name="Mannion A.J."/>
            <person name="Fox J.G."/>
        </authorList>
    </citation>
    <scope>NUCLEOTIDE SEQUENCE</scope>
    <source>
        <strain evidence="8">MIT 97-6194</strain>
    </source>
</reference>
<evidence type="ECO:0000256" key="6">
    <source>
        <dbReference type="SAM" id="Phobius"/>
    </source>
</evidence>
<dbReference type="EMBL" id="JRMP02000002">
    <property type="protein sequence ID" value="TLD95537.1"/>
    <property type="molecule type" value="Genomic_DNA"/>
</dbReference>
<keyword evidence="2" id="KW-0813">Transport</keyword>
<evidence type="ECO:0000256" key="4">
    <source>
        <dbReference type="ARBA" id="ARBA00022989"/>
    </source>
</evidence>
<dbReference type="Proteomes" id="UP000477070">
    <property type="component" value="Unassembled WGS sequence"/>
</dbReference>